<dbReference type="Pfam" id="PF00001">
    <property type="entry name" value="7tm_1"/>
    <property type="match status" value="1"/>
</dbReference>
<keyword evidence="5 10" id="KW-1133">Transmembrane helix</keyword>
<dbReference type="SUPFAM" id="SSF81321">
    <property type="entry name" value="Family A G protein-coupled receptor-like"/>
    <property type="match status" value="1"/>
</dbReference>
<gene>
    <name evidence="12" type="ORF">BIW11_01026</name>
</gene>
<keyword evidence="7 10" id="KW-0472">Membrane</keyword>
<evidence type="ECO:0000313" key="13">
    <source>
        <dbReference type="Proteomes" id="UP000192247"/>
    </source>
</evidence>
<feature type="transmembrane region" description="Helical" evidence="10">
    <location>
        <begin position="150"/>
        <end position="173"/>
    </location>
</feature>
<evidence type="ECO:0000256" key="8">
    <source>
        <dbReference type="ARBA" id="ARBA00023170"/>
    </source>
</evidence>
<protein>
    <submittedName>
        <fullName evidence="12">Tachykinin peptides receptor 86C-like</fullName>
    </submittedName>
</protein>
<comment type="subcellular location">
    <subcellularLocation>
        <location evidence="1">Cell membrane</location>
        <topology evidence="1">Multi-pass membrane protein</topology>
    </subcellularLocation>
</comment>
<feature type="transmembrane region" description="Helical" evidence="10">
    <location>
        <begin position="81"/>
        <end position="110"/>
    </location>
</feature>
<dbReference type="PRINTS" id="PR00237">
    <property type="entry name" value="GPCRRHODOPSN"/>
</dbReference>
<dbReference type="EMBL" id="MNPL01008760">
    <property type="protein sequence ID" value="OQR74087.1"/>
    <property type="molecule type" value="Genomic_DNA"/>
</dbReference>
<dbReference type="PANTHER" id="PTHR46925">
    <property type="entry name" value="G-PROTEIN COUPLED RECEPTOR TKR-1-RELATED"/>
    <property type="match status" value="1"/>
</dbReference>
<dbReference type="InterPro" id="IPR017452">
    <property type="entry name" value="GPCR_Rhodpsn_7TM"/>
</dbReference>
<feature type="domain" description="G-protein coupled receptors family 1 profile" evidence="11">
    <location>
        <begin position="101"/>
        <end position="182"/>
    </location>
</feature>
<evidence type="ECO:0000256" key="7">
    <source>
        <dbReference type="ARBA" id="ARBA00023136"/>
    </source>
</evidence>
<dbReference type="STRING" id="418985.A0A1V9XKQ6"/>
<evidence type="ECO:0000259" key="11">
    <source>
        <dbReference type="PROSITE" id="PS50262"/>
    </source>
</evidence>
<evidence type="ECO:0000256" key="1">
    <source>
        <dbReference type="ARBA" id="ARBA00004651"/>
    </source>
</evidence>
<reference evidence="12 13" key="1">
    <citation type="journal article" date="2017" name="Gigascience">
        <title>Draft genome of the honey bee ectoparasitic mite, Tropilaelaps mercedesae, is shaped by the parasitic life history.</title>
        <authorList>
            <person name="Dong X."/>
            <person name="Armstrong S.D."/>
            <person name="Xia D."/>
            <person name="Makepeace B.L."/>
            <person name="Darby A.C."/>
            <person name="Kadowaki T."/>
        </authorList>
    </citation>
    <scope>NUCLEOTIDE SEQUENCE [LARGE SCALE GENOMIC DNA]</scope>
    <source>
        <strain evidence="12">Wuxi-XJTLU</strain>
    </source>
</reference>
<evidence type="ECO:0000256" key="4">
    <source>
        <dbReference type="ARBA" id="ARBA00022692"/>
    </source>
</evidence>
<dbReference type="InterPro" id="IPR001681">
    <property type="entry name" value="Neurokn_rcpt"/>
</dbReference>
<comment type="similarity">
    <text evidence="2">Belongs to the G-protein coupled receptor 1 family.</text>
</comment>
<feature type="transmembrane region" description="Helical" evidence="10">
    <location>
        <begin position="122"/>
        <end position="144"/>
    </location>
</feature>
<organism evidence="12 13">
    <name type="scientific">Tropilaelaps mercedesae</name>
    <dbReference type="NCBI Taxonomy" id="418985"/>
    <lineage>
        <taxon>Eukaryota</taxon>
        <taxon>Metazoa</taxon>
        <taxon>Ecdysozoa</taxon>
        <taxon>Arthropoda</taxon>
        <taxon>Chelicerata</taxon>
        <taxon>Arachnida</taxon>
        <taxon>Acari</taxon>
        <taxon>Parasitiformes</taxon>
        <taxon>Mesostigmata</taxon>
        <taxon>Gamasina</taxon>
        <taxon>Dermanyssoidea</taxon>
        <taxon>Laelapidae</taxon>
        <taxon>Tropilaelaps</taxon>
    </lineage>
</organism>
<evidence type="ECO:0000256" key="10">
    <source>
        <dbReference type="SAM" id="Phobius"/>
    </source>
</evidence>
<keyword evidence="3" id="KW-1003">Cell membrane</keyword>
<dbReference type="Gene3D" id="1.20.1070.10">
    <property type="entry name" value="Rhodopsin 7-helix transmembrane proteins"/>
    <property type="match status" value="1"/>
</dbReference>
<dbReference type="AlphaFoldDB" id="A0A1V9XKQ6"/>
<dbReference type="GO" id="GO:0005886">
    <property type="term" value="C:plasma membrane"/>
    <property type="evidence" value="ECO:0007669"/>
    <property type="project" value="UniProtKB-SubCell"/>
</dbReference>
<evidence type="ECO:0000256" key="3">
    <source>
        <dbReference type="ARBA" id="ARBA00022475"/>
    </source>
</evidence>
<name>A0A1V9XKQ6_9ACAR</name>
<keyword evidence="4 10" id="KW-0812">Transmembrane</keyword>
<dbReference type="Proteomes" id="UP000192247">
    <property type="component" value="Unassembled WGS sequence"/>
</dbReference>
<accession>A0A1V9XKQ6</accession>
<dbReference type="GO" id="GO:0004995">
    <property type="term" value="F:tachykinin receptor activity"/>
    <property type="evidence" value="ECO:0007669"/>
    <property type="project" value="InterPro"/>
</dbReference>
<sequence length="220" mass="23793">MTFAMDQLTAAALNSTMTRCLKALNDSFAAAVPVEVPSDCVSLLDNVTTADGNITDLANLSNGSFPGGVAASSSLTFLLPLWLQVTFIMCFSLIVFAGVLGNAIVIWIVLAHQRMRTVTNYFLVNLSVADLTTAMFNVIFNAIFMMHSHWPFGALYCRITNFISLLTVTSSVFTITAMSIDRTPCAAAQCLTELSGTNVFHGTPDPEGFCSVMENILFLY</sequence>
<dbReference type="PANTHER" id="PTHR46925:SF2">
    <property type="entry name" value="G-PROTEIN COUPLED RECEPTOR TKR-1-RELATED"/>
    <property type="match status" value="1"/>
</dbReference>
<keyword evidence="13" id="KW-1185">Reference proteome</keyword>
<dbReference type="InParanoid" id="A0A1V9XKQ6"/>
<keyword evidence="8 12" id="KW-0675">Receptor</keyword>
<dbReference type="PROSITE" id="PS50262">
    <property type="entry name" value="G_PROTEIN_RECEP_F1_2"/>
    <property type="match status" value="1"/>
</dbReference>
<evidence type="ECO:0000313" key="12">
    <source>
        <dbReference type="EMBL" id="OQR74087.1"/>
    </source>
</evidence>
<comment type="caution">
    <text evidence="12">The sequence shown here is derived from an EMBL/GenBank/DDBJ whole genome shotgun (WGS) entry which is preliminary data.</text>
</comment>
<keyword evidence="6" id="KW-0297">G-protein coupled receptor</keyword>
<proteinExistence type="inferred from homology"/>
<evidence type="ECO:0000256" key="5">
    <source>
        <dbReference type="ARBA" id="ARBA00022989"/>
    </source>
</evidence>
<evidence type="ECO:0000256" key="6">
    <source>
        <dbReference type="ARBA" id="ARBA00023040"/>
    </source>
</evidence>
<evidence type="ECO:0000256" key="9">
    <source>
        <dbReference type="ARBA" id="ARBA00023224"/>
    </source>
</evidence>
<keyword evidence="9" id="KW-0807">Transducer</keyword>
<evidence type="ECO:0000256" key="2">
    <source>
        <dbReference type="ARBA" id="ARBA00010663"/>
    </source>
</evidence>
<dbReference type="OrthoDB" id="5981855at2759"/>
<dbReference type="InterPro" id="IPR000276">
    <property type="entry name" value="GPCR_Rhodpsn"/>
</dbReference>